<evidence type="ECO:0000256" key="1">
    <source>
        <dbReference type="ARBA" id="ARBA00004651"/>
    </source>
</evidence>
<feature type="transmembrane region" description="Helical" evidence="6">
    <location>
        <begin position="87"/>
        <end position="109"/>
    </location>
</feature>
<protein>
    <submittedName>
        <fullName evidence="7">Membrane protein involved in the export of O-antigen and teichoic acid</fullName>
    </submittedName>
</protein>
<gene>
    <name evidence="7" type="ORF">SAMN02745150_01221</name>
</gene>
<evidence type="ECO:0000313" key="8">
    <source>
        <dbReference type="Proteomes" id="UP000240042"/>
    </source>
</evidence>
<dbReference type="AlphaFoldDB" id="A0A1I1EQT6"/>
<feature type="transmembrane region" description="Helical" evidence="6">
    <location>
        <begin position="353"/>
        <end position="372"/>
    </location>
</feature>
<dbReference type="PANTHER" id="PTHR30250:SF11">
    <property type="entry name" value="O-ANTIGEN TRANSPORTER-RELATED"/>
    <property type="match status" value="1"/>
</dbReference>
<dbReference type="Proteomes" id="UP000240042">
    <property type="component" value="Unassembled WGS sequence"/>
</dbReference>
<comment type="subcellular location">
    <subcellularLocation>
        <location evidence="1">Cell membrane</location>
        <topology evidence="1">Multi-pass membrane protein</topology>
    </subcellularLocation>
</comment>
<dbReference type="RefSeq" id="WP_092319695.1">
    <property type="nucleotide sequence ID" value="NZ_FOKY01000016.1"/>
</dbReference>
<accession>A0A1I1EQT6</accession>
<evidence type="ECO:0000256" key="6">
    <source>
        <dbReference type="SAM" id="Phobius"/>
    </source>
</evidence>
<evidence type="ECO:0000256" key="5">
    <source>
        <dbReference type="ARBA" id="ARBA00023136"/>
    </source>
</evidence>
<keyword evidence="3 6" id="KW-0812">Transmembrane</keyword>
<dbReference type="GO" id="GO:0005886">
    <property type="term" value="C:plasma membrane"/>
    <property type="evidence" value="ECO:0007669"/>
    <property type="project" value="UniProtKB-SubCell"/>
</dbReference>
<dbReference type="PANTHER" id="PTHR30250">
    <property type="entry name" value="PST FAMILY PREDICTED COLANIC ACID TRANSPORTER"/>
    <property type="match status" value="1"/>
</dbReference>
<evidence type="ECO:0000256" key="2">
    <source>
        <dbReference type="ARBA" id="ARBA00022475"/>
    </source>
</evidence>
<dbReference type="InterPro" id="IPR050833">
    <property type="entry name" value="Poly_Biosynth_Transport"/>
</dbReference>
<evidence type="ECO:0000256" key="4">
    <source>
        <dbReference type="ARBA" id="ARBA00022989"/>
    </source>
</evidence>
<reference evidence="8" key="1">
    <citation type="submission" date="2016-10" db="EMBL/GenBank/DDBJ databases">
        <authorList>
            <person name="Varghese N."/>
            <person name="Submissions S."/>
        </authorList>
    </citation>
    <scope>NUCLEOTIDE SEQUENCE [LARGE SCALE GENOMIC DNA]</scope>
    <source>
        <strain evidence="8">ATCC 43811</strain>
    </source>
</reference>
<feature type="transmembrane region" description="Helical" evidence="6">
    <location>
        <begin position="214"/>
        <end position="232"/>
    </location>
</feature>
<dbReference type="EMBL" id="FOKY01000016">
    <property type="protein sequence ID" value="SFB89357.1"/>
    <property type="molecule type" value="Genomic_DNA"/>
</dbReference>
<keyword evidence="4 6" id="KW-1133">Transmembrane helix</keyword>
<feature type="transmembrane region" description="Helical" evidence="6">
    <location>
        <begin position="115"/>
        <end position="136"/>
    </location>
</feature>
<feature type="transmembrane region" description="Helical" evidence="6">
    <location>
        <begin position="283"/>
        <end position="305"/>
    </location>
</feature>
<evidence type="ECO:0000313" key="7">
    <source>
        <dbReference type="EMBL" id="SFB89357.1"/>
    </source>
</evidence>
<feature type="transmembrane region" description="Helical" evidence="6">
    <location>
        <begin position="378"/>
        <end position="401"/>
    </location>
</feature>
<keyword evidence="2" id="KW-1003">Cell membrane</keyword>
<feature type="transmembrane region" description="Helical" evidence="6">
    <location>
        <begin position="12"/>
        <end position="36"/>
    </location>
</feature>
<feature type="transmembrane region" description="Helical" evidence="6">
    <location>
        <begin position="143"/>
        <end position="168"/>
    </location>
</feature>
<sequence length="422" mass="47602">MGTKRILIGSAFYSASNMLGAGLNMLYQFALMIFLSSEDYGIIQPLLQFIGLLILPIMAYQYALTKHFSVLPKNDLSFESILTVRNVFFYMIFVTVLWIFLVPIFQNVFHVKDRMIFYLLLVSLLLHFPQAPFISMLQAEKRFIAAGIAQALQGIVRITLGLVCVWLMPNIVGAMMGILISNIVFVMGNTIPYRESFFISVPKSYKKHLFSWKSLFVSLGSVGLFSLLIYSDTVLVRSLLPEQSALFASSNLLGKGMIFLTTGVSFVILPIMSSKFEDAHKSLWLGFACLLSLIGAYILFFYFTAPFLAGILFKKDPNILEGFQILMPQYNLVFLPYPLIYYFLNYYLIKESMFYPCILGIGIIGLYIGLFFMHDTLLAVNLVIGVIGYGMLGVVILHALLTKSKPELINMLESLDVLDIEN</sequence>
<feature type="transmembrane region" description="Helical" evidence="6">
    <location>
        <begin position="174"/>
        <end position="193"/>
    </location>
</feature>
<keyword evidence="5 6" id="KW-0472">Membrane</keyword>
<organism evidence="7 8">
    <name type="scientific">Brevinema andersonii</name>
    <dbReference type="NCBI Taxonomy" id="34097"/>
    <lineage>
        <taxon>Bacteria</taxon>
        <taxon>Pseudomonadati</taxon>
        <taxon>Spirochaetota</taxon>
        <taxon>Spirochaetia</taxon>
        <taxon>Brevinematales</taxon>
        <taxon>Brevinemataceae</taxon>
        <taxon>Brevinema</taxon>
    </lineage>
</organism>
<name>A0A1I1EQT6_BREAD</name>
<proteinExistence type="predicted"/>
<feature type="transmembrane region" description="Helical" evidence="6">
    <location>
        <begin position="252"/>
        <end position="271"/>
    </location>
</feature>
<feature type="transmembrane region" description="Helical" evidence="6">
    <location>
        <begin position="325"/>
        <end position="344"/>
    </location>
</feature>
<dbReference type="STRING" id="34097.SAMN02745150_01221"/>
<keyword evidence="8" id="KW-1185">Reference proteome</keyword>
<evidence type="ECO:0000256" key="3">
    <source>
        <dbReference type="ARBA" id="ARBA00022692"/>
    </source>
</evidence>
<feature type="transmembrane region" description="Helical" evidence="6">
    <location>
        <begin position="42"/>
        <end position="63"/>
    </location>
</feature>